<dbReference type="InterPro" id="IPR015943">
    <property type="entry name" value="WD40/YVTN_repeat-like_dom_sf"/>
</dbReference>
<protein>
    <submittedName>
        <fullName evidence="1">Uncharacterized protein</fullName>
    </submittedName>
</protein>
<dbReference type="Gene3D" id="2.130.10.10">
    <property type="entry name" value="YVTN repeat-like/Quinoprotein amine dehydrogenase"/>
    <property type="match status" value="2"/>
</dbReference>
<dbReference type="SUPFAM" id="SSF50978">
    <property type="entry name" value="WD40 repeat-like"/>
    <property type="match status" value="2"/>
</dbReference>
<dbReference type="EMBL" id="CDMY01000791">
    <property type="protein sequence ID" value="CEM33715.1"/>
    <property type="molecule type" value="Genomic_DNA"/>
</dbReference>
<dbReference type="OrthoDB" id="308690at2759"/>
<name>A0A0G4GSR0_VITBC</name>
<evidence type="ECO:0000313" key="2">
    <source>
        <dbReference type="Proteomes" id="UP000041254"/>
    </source>
</evidence>
<sequence>MDFEQIPGQANNEWSPDGTYIAGTAGATVLVRLAITHNVSASFQCLDRVDKIEWSPRGPFLLCAQHKRGVVQGRAAAKEERSGILPPRTCSCIWLLLCAVFDVRSKDWSFRINAGISGVIDAMFSPDGGHIVTFSDFQLKLTVWDVGSRAAVCHVKNPKQGRKVVSFSGKDSKYMAVLQRQDGRDGVSVIACDDWSCLQQLPIATCDAQQLQWAHDDAAVIVIDSPPEDRICVYSVFGQLLKCIQPHTAGLGVKSAAQFSRTAPLFATGSYDDKLRVYSQVTFDLLVELTHRGGQTDDGDRERGDAIPETLVYKEVLEQADIPHGGSARDEHRVSRYVIDTTVDVSARGAKPSGAVPPPNTSASASLGSVGVSIVEWSPDSRWIASKSDSEPCVVRVWDTNRYALHSLLVQMHNVKCIAWEPSQCAKDEARLWIGASDHLYVWMPQGASAIDLPGGFGAVHRLQWNADASAFLVENRDGCCLVGSPPSANGLLCTDEPPVEHH</sequence>
<reference evidence="1 2" key="1">
    <citation type="submission" date="2014-11" db="EMBL/GenBank/DDBJ databases">
        <authorList>
            <person name="Zhu J."/>
            <person name="Qi W."/>
            <person name="Song R."/>
        </authorList>
    </citation>
    <scope>NUCLEOTIDE SEQUENCE [LARGE SCALE GENOMIC DNA]</scope>
</reference>
<dbReference type="InterPro" id="IPR052778">
    <property type="entry name" value="Centrosome-WD_assoc"/>
</dbReference>
<dbReference type="OMA" id="NWCARID"/>
<dbReference type="GO" id="GO:0005815">
    <property type="term" value="C:microtubule organizing center"/>
    <property type="evidence" value="ECO:0007669"/>
    <property type="project" value="TreeGrafter"/>
</dbReference>
<accession>A0A0G4GSR0</accession>
<dbReference type="Proteomes" id="UP000041254">
    <property type="component" value="Unassembled WGS sequence"/>
</dbReference>
<dbReference type="InterPro" id="IPR001680">
    <property type="entry name" value="WD40_rpt"/>
</dbReference>
<dbReference type="PANTHER" id="PTHR16220:SF0">
    <property type="entry name" value="WD REPEAT-CONTAINING PROTEIN WRAP73"/>
    <property type="match status" value="1"/>
</dbReference>
<proteinExistence type="predicted"/>
<dbReference type="VEuPathDB" id="CryptoDB:Vbra_18621"/>
<dbReference type="InterPro" id="IPR036322">
    <property type="entry name" value="WD40_repeat_dom_sf"/>
</dbReference>
<evidence type="ECO:0000313" key="1">
    <source>
        <dbReference type="EMBL" id="CEM33715.1"/>
    </source>
</evidence>
<dbReference type="PANTHER" id="PTHR16220">
    <property type="entry name" value="WD REPEAT PROTEIN 8-RELATED"/>
    <property type="match status" value="1"/>
</dbReference>
<dbReference type="GO" id="GO:1990811">
    <property type="term" value="C:MWP complex"/>
    <property type="evidence" value="ECO:0007669"/>
    <property type="project" value="TreeGrafter"/>
</dbReference>
<dbReference type="InParanoid" id="A0A0G4GSR0"/>
<organism evidence="1 2">
    <name type="scientific">Vitrella brassicaformis (strain CCMP3155)</name>
    <dbReference type="NCBI Taxonomy" id="1169540"/>
    <lineage>
        <taxon>Eukaryota</taxon>
        <taxon>Sar</taxon>
        <taxon>Alveolata</taxon>
        <taxon>Colpodellida</taxon>
        <taxon>Vitrellaceae</taxon>
        <taxon>Vitrella</taxon>
    </lineage>
</organism>
<gene>
    <name evidence="1" type="ORF">Vbra_18621</name>
</gene>
<dbReference type="AlphaFoldDB" id="A0A0G4GSR0"/>
<keyword evidence="2" id="KW-1185">Reference proteome</keyword>
<dbReference type="Pfam" id="PF00400">
    <property type="entry name" value="WD40"/>
    <property type="match status" value="1"/>
</dbReference>